<evidence type="ECO:0000313" key="3">
    <source>
        <dbReference type="Proteomes" id="UP001500729"/>
    </source>
</evidence>
<evidence type="ECO:0000259" key="1">
    <source>
        <dbReference type="Pfam" id="PF07179"/>
    </source>
</evidence>
<dbReference type="Pfam" id="PF07179">
    <property type="entry name" value="SseB"/>
    <property type="match status" value="1"/>
</dbReference>
<dbReference type="InterPro" id="IPR009839">
    <property type="entry name" value="SseB_N"/>
</dbReference>
<organism evidence="2 3">
    <name type="scientific">Saccharopolyspora erythraea</name>
    <name type="common">Streptomyces erythraeus</name>
    <dbReference type="NCBI Taxonomy" id="1836"/>
    <lineage>
        <taxon>Bacteria</taxon>
        <taxon>Bacillati</taxon>
        <taxon>Actinomycetota</taxon>
        <taxon>Actinomycetes</taxon>
        <taxon>Pseudonocardiales</taxon>
        <taxon>Pseudonocardiaceae</taxon>
        <taxon>Saccharopolyspora</taxon>
    </lineage>
</organism>
<feature type="domain" description="SseB protein N-terminal" evidence="1">
    <location>
        <begin position="38"/>
        <end position="146"/>
    </location>
</feature>
<accession>A0ABP3MJY3</accession>
<name>A0ABP3MJY3_SACER</name>
<evidence type="ECO:0000313" key="2">
    <source>
        <dbReference type="EMBL" id="GAA0522007.1"/>
    </source>
</evidence>
<reference evidence="3" key="1">
    <citation type="journal article" date="2019" name="Int. J. Syst. Evol. Microbiol.">
        <title>The Global Catalogue of Microorganisms (GCM) 10K type strain sequencing project: providing services to taxonomists for standard genome sequencing and annotation.</title>
        <authorList>
            <consortium name="The Broad Institute Genomics Platform"/>
            <consortium name="The Broad Institute Genome Sequencing Center for Infectious Disease"/>
            <person name="Wu L."/>
            <person name="Ma J."/>
        </authorList>
    </citation>
    <scope>NUCLEOTIDE SEQUENCE [LARGE SCALE GENOMIC DNA]</scope>
    <source>
        <strain evidence="3">JCM 10303</strain>
    </source>
</reference>
<protein>
    <recommendedName>
        <fullName evidence="1">SseB protein N-terminal domain-containing protein</fullName>
    </recommendedName>
</protein>
<proteinExistence type="predicted"/>
<sequence>MFRGEGLVSGRVLTFAGILPDDGLVGPSSDVDESLALALAEVRAGELAMGEIPRVLRESIVFVELTGAGAAPELAVVSAEGMGWALVFSSLPRMAAFFRSAQRGGDRLRYGRLSGAELLDEVWPQLPAGTGLVLDPGSEHVVAMPPFAGLAPESVAVERDLVVPAVGAAARGGKG</sequence>
<dbReference type="Proteomes" id="UP001500729">
    <property type="component" value="Unassembled WGS sequence"/>
</dbReference>
<keyword evidence="3" id="KW-1185">Reference proteome</keyword>
<comment type="caution">
    <text evidence="2">The sequence shown here is derived from an EMBL/GenBank/DDBJ whole genome shotgun (WGS) entry which is preliminary data.</text>
</comment>
<dbReference type="EMBL" id="BAAAGS010000010">
    <property type="protein sequence ID" value="GAA0522007.1"/>
    <property type="molecule type" value="Genomic_DNA"/>
</dbReference>
<gene>
    <name evidence="2" type="ORF">GCM10009533_21450</name>
</gene>